<organism evidence="3">
    <name type="scientific">Gongylonema pulchrum</name>
    <dbReference type="NCBI Taxonomy" id="637853"/>
    <lineage>
        <taxon>Eukaryota</taxon>
        <taxon>Metazoa</taxon>
        <taxon>Ecdysozoa</taxon>
        <taxon>Nematoda</taxon>
        <taxon>Chromadorea</taxon>
        <taxon>Rhabditida</taxon>
        <taxon>Spirurina</taxon>
        <taxon>Spiruromorpha</taxon>
        <taxon>Spiruroidea</taxon>
        <taxon>Gongylonematidae</taxon>
        <taxon>Gongylonema</taxon>
    </lineage>
</organism>
<keyword evidence="2" id="KW-1185">Reference proteome</keyword>
<dbReference type="OrthoDB" id="447173at2759"/>
<dbReference type="EMBL" id="UYRT01078487">
    <property type="protein sequence ID" value="VDN18632.1"/>
    <property type="molecule type" value="Genomic_DNA"/>
</dbReference>
<dbReference type="Proteomes" id="UP000271098">
    <property type="component" value="Unassembled WGS sequence"/>
</dbReference>
<reference evidence="3" key="1">
    <citation type="submission" date="2016-06" db="UniProtKB">
        <authorList>
            <consortium name="WormBaseParasite"/>
        </authorList>
    </citation>
    <scope>IDENTIFICATION</scope>
</reference>
<protein>
    <submittedName>
        <fullName evidence="3">EKC/KEOPS complex subunit cgi121</fullName>
    </submittedName>
</protein>
<evidence type="ECO:0000313" key="3">
    <source>
        <dbReference type="WBParaSite" id="GPUH_0001133901-mRNA-1"/>
    </source>
</evidence>
<gene>
    <name evidence="1" type="ORF">GPUH_LOCUS11326</name>
</gene>
<sequence length="115" mass="13145">MPKTETERSDPRCHYILRVASHIFALNIAENKIQNLNSIHDFCDTNTALLIIAKHETRNTIDITNEIRNDHAELTRVVFYKLKAAPLSVDDYRSEISVISLRGRPTDALIQSIKT</sequence>
<evidence type="ECO:0000313" key="2">
    <source>
        <dbReference type="Proteomes" id="UP000271098"/>
    </source>
</evidence>
<proteinExistence type="predicted"/>
<accession>A0A183DRI5</accession>
<evidence type="ECO:0000313" key="1">
    <source>
        <dbReference type="EMBL" id="VDN18632.1"/>
    </source>
</evidence>
<dbReference type="WBParaSite" id="GPUH_0001133901-mRNA-1">
    <property type="protein sequence ID" value="GPUH_0001133901-mRNA-1"/>
    <property type="gene ID" value="GPUH_0001133901"/>
</dbReference>
<dbReference type="AlphaFoldDB" id="A0A183DRI5"/>
<name>A0A183DRI5_9BILA</name>
<reference evidence="1 2" key="2">
    <citation type="submission" date="2018-11" db="EMBL/GenBank/DDBJ databases">
        <authorList>
            <consortium name="Pathogen Informatics"/>
        </authorList>
    </citation>
    <scope>NUCLEOTIDE SEQUENCE [LARGE SCALE GENOMIC DNA]</scope>
</reference>